<evidence type="ECO:0000313" key="1">
    <source>
        <dbReference type="EMBL" id="GAA1875046.1"/>
    </source>
</evidence>
<reference evidence="1 2" key="1">
    <citation type="journal article" date="2019" name="Int. J. Syst. Evol. Microbiol.">
        <title>The Global Catalogue of Microorganisms (GCM) 10K type strain sequencing project: providing services to taxonomists for standard genome sequencing and annotation.</title>
        <authorList>
            <consortium name="The Broad Institute Genomics Platform"/>
            <consortium name="The Broad Institute Genome Sequencing Center for Infectious Disease"/>
            <person name="Wu L."/>
            <person name="Ma J."/>
        </authorList>
    </citation>
    <scope>NUCLEOTIDE SEQUENCE [LARGE SCALE GENOMIC DNA]</scope>
    <source>
        <strain evidence="1 2">JCM 14326</strain>
    </source>
</reference>
<dbReference type="Pfam" id="PF04978">
    <property type="entry name" value="MST"/>
    <property type="match status" value="1"/>
</dbReference>
<dbReference type="Proteomes" id="UP001501094">
    <property type="component" value="Unassembled WGS sequence"/>
</dbReference>
<accession>A0ABN2NML5</accession>
<dbReference type="EMBL" id="BAAANL010000010">
    <property type="protein sequence ID" value="GAA1875046.1"/>
    <property type="molecule type" value="Genomic_DNA"/>
</dbReference>
<proteinExistence type="predicted"/>
<keyword evidence="2" id="KW-1185">Reference proteome</keyword>
<comment type="caution">
    <text evidence="1">The sequence shown here is derived from an EMBL/GenBank/DDBJ whole genome shotgun (WGS) entry which is preliminary data.</text>
</comment>
<sequence length="177" mass="19797">MPLSEREPQLDSADPAAQFAAYLDYYRGAVERKLRGLSDDELRTSRLPSGWTPLEMLTHLVHMERRWFRWGFLAEPVDAPWGDHEAEDPHGRWHVADDAEPGALLDELLAALHDGGTRTSEILAEHALDERGARGGRFTAGTPPTLLWICFHVLQEYARHAGHLDIARELSDGAAGE</sequence>
<dbReference type="RefSeq" id="WP_344106167.1">
    <property type="nucleotide sequence ID" value="NZ_BAAANL010000010.1"/>
</dbReference>
<name>A0ABN2NML5_9MICO</name>
<gene>
    <name evidence="1" type="ORF">GCM10009751_38380</name>
</gene>
<protein>
    <submittedName>
        <fullName evidence="1">DinB family protein</fullName>
    </submittedName>
</protein>
<dbReference type="InterPro" id="IPR007061">
    <property type="entry name" value="MST-like"/>
</dbReference>
<evidence type="ECO:0000313" key="2">
    <source>
        <dbReference type="Proteomes" id="UP001501094"/>
    </source>
</evidence>
<dbReference type="SUPFAM" id="SSF109854">
    <property type="entry name" value="DinB/YfiT-like putative metalloenzymes"/>
    <property type="match status" value="1"/>
</dbReference>
<dbReference type="Gene3D" id="1.20.120.450">
    <property type="entry name" value="dinb family like domain"/>
    <property type="match status" value="1"/>
</dbReference>
<organism evidence="1 2">
    <name type="scientific">Myceligenerans crystallogenes</name>
    <dbReference type="NCBI Taxonomy" id="316335"/>
    <lineage>
        <taxon>Bacteria</taxon>
        <taxon>Bacillati</taxon>
        <taxon>Actinomycetota</taxon>
        <taxon>Actinomycetes</taxon>
        <taxon>Micrococcales</taxon>
        <taxon>Promicromonosporaceae</taxon>
        <taxon>Myceligenerans</taxon>
    </lineage>
</organism>
<dbReference type="InterPro" id="IPR034660">
    <property type="entry name" value="DinB/YfiT-like"/>
</dbReference>